<dbReference type="PROSITE" id="PS01124">
    <property type="entry name" value="HTH_ARAC_FAMILY_2"/>
    <property type="match status" value="1"/>
</dbReference>
<dbReference type="RefSeq" id="WP_091921297.1">
    <property type="nucleotide sequence ID" value="NZ_JABUMX010000003.1"/>
</dbReference>
<dbReference type="SUPFAM" id="SSF46689">
    <property type="entry name" value="Homeodomain-like"/>
    <property type="match status" value="2"/>
</dbReference>
<organism evidence="4 5">
    <name type="scientific">Phyllobacterium pellucidum</name>
    <dbReference type="NCBI Taxonomy" id="2740464"/>
    <lineage>
        <taxon>Bacteria</taxon>
        <taxon>Pseudomonadati</taxon>
        <taxon>Pseudomonadota</taxon>
        <taxon>Alphaproteobacteria</taxon>
        <taxon>Hyphomicrobiales</taxon>
        <taxon>Phyllobacteriaceae</taxon>
        <taxon>Phyllobacterium</taxon>
    </lineage>
</organism>
<keyword evidence="1" id="KW-0805">Transcription regulation</keyword>
<reference evidence="4 5" key="1">
    <citation type="submission" date="2020-05" db="EMBL/GenBank/DDBJ databases">
        <authorList>
            <person name="Kim M.K."/>
        </authorList>
    </citation>
    <scope>NUCLEOTIDE SEQUENCE [LARGE SCALE GENOMIC DNA]</scope>
    <source>
        <strain evidence="4 5">BT25</strain>
    </source>
</reference>
<dbReference type="InterPro" id="IPR002818">
    <property type="entry name" value="DJ-1/PfpI"/>
</dbReference>
<dbReference type="GO" id="GO:0003700">
    <property type="term" value="F:DNA-binding transcription factor activity"/>
    <property type="evidence" value="ECO:0007669"/>
    <property type="project" value="InterPro"/>
</dbReference>
<protein>
    <submittedName>
        <fullName evidence="4">DJ-1/PfpI family protein</fullName>
    </submittedName>
</protein>
<dbReference type="PANTHER" id="PTHR43130:SF3">
    <property type="entry name" value="HTH-TYPE TRANSCRIPTIONAL REGULATOR RV1931C"/>
    <property type="match status" value="1"/>
</dbReference>
<dbReference type="Gene3D" id="3.40.50.880">
    <property type="match status" value="1"/>
</dbReference>
<proteinExistence type="predicted"/>
<dbReference type="CDD" id="cd03137">
    <property type="entry name" value="GATase1_AraC_1"/>
    <property type="match status" value="1"/>
</dbReference>
<dbReference type="GO" id="GO:0043565">
    <property type="term" value="F:sequence-specific DNA binding"/>
    <property type="evidence" value="ECO:0007669"/>
    <property type="project" value="InterPro"/>
</dbReference>
<dbReference type="SMART" id="SM00342">
    <property type="entry name" value="HTH_ARAC"/>
    <property type="match status" value="1"/>
</dbReference>
<sequence length="318" mass="34881">MPNARNIEILAFADAQVLDISGPLQVFSSANDFAAARSAPAPYRLTIVGMSSQIRTSSGLVLAAEPLPEHCRHLDTLVIPGGWGVNAACEDPELVEWVGQSSAQARRTVSVCSGAFLLATTGVLNGRRAVTHWQRCAEFSQRFPDVRLEPDPIFIRDGAFWTSAGVTAGIDLALALVEADLGREAALAVARQLVVFFKRPGGQSQFSATLVLQESATRFDRLHAWILENLRSDLSLIRLAEQANMSARSFCRHYLSETGLTPARGVEQIRFETARRMLEQGNSVGRVAAHCGFGSDETMRRCFLRYVGITPQAYRERF</sequence>
<evidence type="ECO:0000313" key="5">
    <source>
        <dbReference type="Proteomes" id="UP000550508"/>
    </source>
</evidence>
<accession>A0A849VVM5</accession>
<evidence type="ECO:0000256" key="2">
    <source>
        <dbReference type="ARBA" id="ARBA00023163"/>
    </source>
</evidence>
<feature type="domain" description="HTH araC/xylS-type" evidence="3">
    <location>
        <begin position="220"/>
        <end position="317"/>
    </location>
</feature>
<evidence type="ECO:0000313" key="4">
    <source>
        <dbReference type="EMBL" id="NTS32247.1"/>
    </source>
</evidence>
<dbReference type="EMBL" id="JABUMX010000003">
    <property type="protein sequence ID" value="NTS32247.1"/>
    <property type="molecule type" value="Genomic_DNA"/>
</dbReference>
<name>A0A849VVM5_9HYPH</name>
<comment type="caution">
    <text evidence="4">The sequence shown here is derived from an EMBL/GenBank/DDBJ whole genome shotgun (WGS) entry which is preliminary data.</text>
</comment>
<evidence type="ECO:0000259" key="3">
    <source>
        <dbReference type="PROSITE" id="PS01124"/>
    </source>
</evidence>
<gene>
    <name evidence="4" type="ORF">HQ945_13370</name>
</gene>
<dbReference type="InterPro" id="IPR029062">
    <property type="entry name" value="Class_I_gatase-like"/>
</dbReference>
<dbReference type="Pfam" id="PF12833">
    <property type="entry name" value="HTH_18"/>
    <property type="match status" value="1"/>
</dbReference>
<dbReference type="InterPro" id="IPR009057">
    <property type="entry name" value="Homeodomain-like_sf"/>
</dbReference>
<dbReference type="Proteomes" id="UP000550508">
    <property type="component" value="Unassembled WGS sequence"/>
</dbReference>
<dbReference type="InterPro" id="IPR018060">
    <property type="entry name" value="HTH_AraC"/>
</dbReference>
<dbReference type="Gene3D" id="1.10.10.60">
    <property type="entry name" value="Homeodomain-like"/>
    <property type="match status" value="1"/>
</dbReference>
<dbReference type="AlphaFoldDB" id="A0A849VVM5"/>
<keyword evidence="5" id="KW-1185">Reference proteome</keyword>
<keyword evidence="2" id="KW-0804">Transcription</keyword>
<evidence type="ECO:0000256" key="1">
    <source>
        <dbReference type="ARBA" id="ARBA00023015"/>
    </source>
</evidence>
<dbReference type="InterPro" id="IPR052158">
    <property type="entry name" value="INH-QAR"/>
</dbReference>
<dbReference type="PANTHER" id="PTHR43130">
    <property type="entry name" value="ARAC-FAMILY TRANSCRIPTIONAL REGULATOR"/>
    <property type="match status" value="1"/>
</dbReference>
<dbReference type="SUPFAM" id="SSF52317">
    <property type="entry name" value="Class I glutamine amidotransferase-like"/>
    <property type="match status" value="1"/>
</dbReference>
<dbReference type="Pfam" id="PF01965">
    <property type="entry name" value="DJ-1_PfpI"/>
    <property type="match status" value="1"/>
</dbReference>